<gene>
    <name evidence="1" type="ORF">CALMAC_LOCUS3251</name>
</gene>
<dbReference type="Proteomes" id="UP000410492">
    <property type="component" value="Unassembled WGS sequence"/>
</dbReference>
<sequence>KVIYEGNLHKATQHPRPFSFLFLSLPFPFSSSTLESNCCFCFYYNAAYDCYIAIAW</sequence>
<dbReference type="AlphaFoldDB" id="A0A653BRV3"/>
<evidence type="ECO:0000313" key="2">
    <source>
        <dbReference type="Proteomes" id="UP000410492"/>
    </source>
</evidence>
<organism evidence="1 2">
    <name type="scientific">Callosobruchus maculatus</name>
    <name type="common">Southern cowpea weevil</name>
    <name type="synonym">Pulse bruchid</name>
    <dbReference type="NCBI Taxonomy" id="64391"/>
    <lineage>
        <taxon>Eukaryota</taxon>
        <taxon>Metazoa</taxon>
        <taxon>Ecdysozoa</taxon>
        <taxon>Arthropoda</taxon>
        <taxon>Hexapoda</taxon>
        <taxon>Insecta</taxon>
        <taxon>Pterygota</taxon>
        <taxon>Neoptera</taxon>
        <taxon>Endopterygota</taxon>
        <taxon>Coleoptera</taxon>
        <taxon>Polyphaga</taxon>
        <taxon>Cucujiformia</taxon>
        <taxon>Chrysomeloidea</taxon>
        <taxon>Chrysomelidae</taxon>
        <taxon>Bruchinae</taxon>
        <taxon>Bruchini</taxon>
        <taxon>Callosobruchus</taxon>
    </lineage>
</organism>
<feature type="non-terminal residue" evidence="1">
    <location>
        <position position="1"/>
    </location>
</feature>
<name>A0A653BRV3_CALMS</name>
<evidence type="ECO:0000313" key="1">
    <source>
        <dbReference type="EMBL" id="VEN38319.1"/>
    </source>
</evidence>
<dbReference type="EMBL" id="CAACVG010004338">
    <property type="protein sequence ID" value="VEN38319.1"/>
    <property type="molecule type" value="Genomic_DNA"/>
</dbReference>
<keyword evidence="2" id="KW-1185">Reference proteome</keyword>
<accession>A0A653BRV3</accession>
<proteinExistence type="predicted"/>
<reference evidence="1 2" key="1">
    <citation type="submission" date="2019-01" db="EMBL/GenBank/DDBJ databases">
        <authorList>
            <person name="Sayadi A."/>
        </authorList>
    </citation>
    <scope>NUCLEOTIDE SEQUENCE [LARGE SCALE GENOMIC DNA]</scope>
</reference>
<protein>
    <submittedName>
        <fullName evidence="1">Uncharacterized protein</fullName>
    </submittedName>
</protein>